<reference evidence="1" key="1">
    <citation type="submission" date="2022-06" db="EMBL/GenBank/DDBJ databases">
        <title>Draft genome sequences of Leminorella grimontii str. JCM5902.</title>
        <authorList>
            <person name="Wakabayashi Y."/>
            <person name="Kojima K."/>
        </authorList>
    </citation>
    <scope>NUCLEOTIDE SEQUENCE</scope>
    <source>
        <strain evidence="1">JCM 5902</strain>
    </source>
</reference>
<keyword evidence="2" id="KW-1185">Reference proteome</keyword>
<dbReference type="AlphaFoldDB" id="A0AAV5MXD8"/>
<organism evidence="1 2">
    <name type="scientific">Leminorella grimontii</name>
    <dbReference type="NCBI Taxonomy" id="82981"/>
    <lineage>
        <taxon>Bacteria</taxon>
        <taxon>Pseudomonadati</taxon>
        <taxon>Pseudomonadota</taxon>
        <taxon>Gammaproteobacteria</taxon>
        <taxon>Enterobacterales</taxon>
        <taxon>Budviciaceae</taxon>
        <taxon>Leminorella</taxon>
    </lineage>
</organism>
<gene>
    <name evidence="1" type="ORF">SOASR030_06220</name>
</gene>
<protein>
    <recommendedName>
        <fullName evidence="3">Bacteriocin</fullName>
    </recommendedName>
</protein>
<sequence length="70" mass="7109">MKMRELNKNEMEAVNGGCIEGALDGAACASAIGQSKGWDGFSSFVFSAFGAAVGAVVGSDAATKFLKLFA</sequence>
<evidence type="ECO:0008006" key="3">
    <source>
        <dbReference type="Google" id="ProtNLM"/>
    </source>
</evidence>
<name>A0AAV5MXD8_9GAMM</name>
<dbReference type="GO" id="GO:0042742">
    <property type="term" value="P:defense response to bacterium"/>
    <property type="evidence" value="ECO:0007669"/>
    <property type="project" value="InterPro"/>
</dbReference>
<evidence type="ECO:0000313" key="1">
    <source>
        <dbReference type="EMBL" id="GKX54510.1"/>
    </source>
</evidence>
<proteinExistence type="predicted"/>
<comment type="caution">
    <text evidence="1">The sequence shown here is derived from an EMBL/GenBank/DDBJ whole genome shotgun (WGS) entry which is preliminary data.</text>
</comment>
<dbReference type="EMBL" id="BRLH01000001">
    <property type="protein sequence ID" value="GKX54510.1"/>
    <property type="molecule type" value="Genomic_DNA"/>
</dbReference>
<evidence type="ECO:0000313" key="2">
    <source>
        <dbReference type="Proteomes" id="UP001058124"/>
    </source>
</evidence>
<dbReference type="Proteomes" id="UP001058124">
    <property type="component" value="Unassembled WGS sequence"/>
</dbReference>
<accession>A0AAV5MXD8</accession>